<dbReference type="PANTHER" id="PTHR43283:SF7">
    <property type="entry name" value="BETA-LACTAMASE-RELATED DOMAIN-CONTAINING PROTEIN"/>
    <property type="match status" value="1"/>
</dbReference>
<reference evidence="2" key="1">
    <citation type="submission" date="2020-03" db="EMBL/GenBank/DDBJ databases">
        <title>Psychroflexus Maritimus sp. nov., isolate from marine sediment.</title>
        <authorList>
            <person name="Zhong Y.-L."/>
        </authorList>
    </citation>
    <scope>NUCLEOTIDE SEQUENCE</scope>
    <source>
        <strain evidence="2">C1</strain>
    </source>
</reference>
<name>A0A967AH89_9FLAO</name>
<dbReference type="Pfam" id="PF00144">
    <property type="entry name" value="Beta-lactamase"/>
    <property type="match status" value="1"/>
</dbReference>
<sequence length="384" mass="43929">MSKLRKVLWGIFIFIAITLLGLYATGYEYILKGVRVVYMTGHSTAFIDDHKYFDNRVIDNATPQPLTKHPHYNQTSSTKRLDSINQTLGTIAFLIIKDDEIWYENYHQDYGPTSQTNSFSMAKSITSMLLGKAIEDGFIKGLNQKVIDFFPDLKGEYAKELSVGDLASMSSGLNWDEDYYSPFSMTAQAYYDNHIRDLILSLEVTEAPNQSFKYLSGNTQLLGMLIEKAVNQPLSNYLSSSFWKPLGMENHALWQLDGLDSGMEKTYCCISSNARDFSKIGMLYKNQGQWNGKQLLNSKFTALSTQAKFEDSPEYGYGFWLSNHLGKQSFIMRGILGQYVITIPEDDLIITRLGHQRSQEKINNFPKDMYIYMEEAYQMLNSKN</sequence>
<dbReference type="PANTHER" id="PTHR43283">
    <property type="entry name" value="BETA-LACTAMASE-RELATED"/>
    <property type="match status" value="1"/>
</dbReference>
<dbReference type="GO" id="GO:0016787">
    <property type="term" value="F:hydrolase activity"/>
    <property type="evidence" value="ECO:0007669"/>
    <property type="project" value="UniProtKB-KW"/>
</dbReference>
<dbReference type="InterPro" id="IPR050789">
    <property type="entry name" value="Diverse_Enzym_Activities"/>
</dbReference>
<dbReference type="InterPro" id="IPR001466">
    <property type="entry name" value="Beta-lactam-related"/>
</dbReference>
<keyword evidence="3" id="KW-1185">Reference proteome</keyword>
<dbReference type="Proteomes" id="UP000643701">
    <property type="component" value="Unassembled WGS sequence"/>
</dbReference>
<dbReference type="AlphaFoldDB" id="A0A967AH89"/>
<gene>
    <name evidence="2" type="ORF">G7034_09240</name>
</gene>
<dbReference type="RefSeq" id="WP_166400677.1">
    <property type="nucleotide sequence ID" value="NZ_JAANAS010000072.1"/>
</dbReference>
<accession>A0A967AH89</accession>
<comment type="caution">
    <text evidence="2">The sequence shown here is derived from an EMBL/GenBank/DDBJ whole genome shotgun (WGS) entry which is preliminary data.</text>
</comment>
<organism evidence="2 3">
    <name type="scientific">Psychroflexus maritimus</name>
    <dbReference type="NCBI Taxonomy" id="2714865"/>
    <lineage>
        <taxon>Bacteria</taxon>
        <taxon>Pseudomonadati</taxon>
        <taxon>Bacteroidota</taxon>
        <taxon>Flavobacteriia</taxon>
        <taxon>Flavobacteriales</taxon>
        <taxon>Flavobacteriaceae</taxon>
        <taxon>Psychroflexus</taxon>
    </lineage>
</organism>
<evidence type="ECO:0000259" key="1">
    <source>
        <dbReference type="Pfam" id="PF00144"/>
    </source>
</evidence>
<dbReference type="InterPro" id="IPR012338">
    <property type="entry name" value="Beta-lactam/transpept-like"/>
</dbReference>
<dbReference type="EMBL" id="JAANAS010000072">
    <property type="protein sequence ID" value="NGZ90436.1"/>
    <property type="molecule type" value="Genomic_DNA"/>
</dbReference>
<feature type="domain" description="Beta-lactamase-related" evidence="1">
    <location>
        <begin position="90"/>
        <end position="356"/>
    </location>
</feature>
<protein>
    <submittedName>
        <fullName evidence="2">Serine hydrolase</fullName>
    </submittedName>
</protein>
<evidence type="ECO:0000313" key="3">
    <source>
        <dbReference type="Proteomes" id="UP000643701"/>
    </source>
</evidence>
<dbReference type="Gene3D" id="3.40.710.10">
    <property type="entry name" value="DD-peptidase/beta-lactamase superfamily"/>
    <property type="match status" value="1"/>
</dbReference>
<evidence type="ECO:0000313" key="2">
    <source>
        <dbReference type="EMBL" id="NGZ90436.1"/>
    </source>
</evidence>
<dbReference type="SUPFAM" id="SSF56601">
    <property type="entry name" value="beta-lactamase/transpeptidase-like"/>
    <property type="match status" value="1"/>
</dbReference>
<keyword evidence="2" id="KW-0378">Hydrolase</keyword>
<proteinExistence type="predicted"/>